<feature type="compositionally biased region" description="Gly residues" evidence="1">
    <location>
        <begin position="65"/>
        <end position="74"/>
    </location>
</feature>
<gene>
    <name evidence="2" type="ORF">A4A49_23092</name>
</gene>
<feature type="region of interest" description="Disordered" evidence="1">
    <location>
        <begin position="42"/>
        <end position="74"/>
    </location>
</feature>
<reference evidence="2" key="1">
    <citation type="submission" date="2016-11" db="EMBL/GenBank/DDBJ databases">
        <title>The genome of Nicotiana attenuata.</title>
        <authorList>
            <person name="Xu S."/>
            <person name="Brockmoeller T."/>
            <person name="Gaquerel E."/>
            <person name="Navarro A."/>
            <person name="Kuhl H."/>
            <person name="Gase K."/>
            <person name="Ling Z."/>
            <person name="Zhou W."/>
            <person name="Kreitzer C."/>
            <person name="Stanke M."/>
            <person name="Tang H."/>
            <person name="Lyons E."/>
            <person name="Pandey P."/>
            <person name="Pandey S.P."/>
            <person name="Timmermann B."/>
            <person name="Baldwin I.T."/>
        </authorList>
    </citation>
    <scope>NUCLEOTIDE SEQUENCE [LARGE SCALE GENOMIC DNA]</scope>
    <source>
        <strain evidence="2">UT</strain>
    </source>
</reference>
<evidence type="ECO:0000256" key="1">
    <source>
        <dbReference type="SAM" id="MobiDB-lite"/>
    </source>
</evidence>
<dbReference type="EMBL" id="MJEQ01000682">
    <property type="protein sequence ID" value="OIT34615.1"/>
    <property type="molecule type" value="Genomic_DNA"/>
</dbReference>
<accession>A0A314KZK5</accession>
<proteinExistence type="predicted"/>
<organism evidence="2 3">
    <name type="scientific">Nicotiana attenuata</name>
    <name type="common">Coyote tobacco</name>
    <dbReference type="NCBI Taxonomy" id="49451"/>
    <lineage>
        <taxon>Eukaryota</taxon>
        <taxon>Viridiplantae</taxon>
        <taxon>Streptophyta</taxon>
        <taxon>Embryophyta</taxon>
        <taxon>Tracheophyta</taxon>
        <taxon>Spermatophyta</taxon>
        <taxon>Magnoliopsida</taxon>
        <taxon>eudicotyledons</taxon>
        <taxon>Gunneridae</taxon>
        <taxon>Pentapetalae</taxon>
        <taxon>asterids</taxon>
        <taxon>lamiids</taxon>
        <taxon>Solanales</taxon>
        <taxon>Solanaceae</taxon>
        <taxon>Nicotianoideae</taxon>
        <taxon>Nicotianeae</taxon>
        <taxon>Nicotiana</taxon>
    </lineage>
</organism>
<sequence>MKRRFNGRETDCANFAGGELKKKMKQVIGSEDEKKLPVKRQFDAGESNCSTSAEDGDFEEEDGGGYRVGGGVVG</sequence>
<feature type="compositionally biased region" description="Acidic residues" evidence="1">
    <location>
        <begin position="54"/>
        <end position="63"/>
    </location>
</feature>
<dbReference type="Gramene" id="OIT34615">
    <property type="protein sequence ID" value="OIT34615"/>
    <property type="gene ID" value="A4A49_23092"/>
</dbReference>
<protein>
    <submittedName>
        <fullName evidence="2">Uncharacterized protein</fullName>
    </submittedName>
</protein>
<evidence type="ECO:0000313" key="2">
    <source>
        <dbReference type="EMBL" id="OIT34615.1"/>
    </source>
</evidence>
<evidence type="ECO:0000313" key="3">
    <source>
        <dbReference type="Proteomes" id="UP000187609"/>
    </source>
</evidence>
<dbReference type="Proteomes" id="UP000187609">
    <property type="component" value="Unassembled WGS sequence"/>
</dbReference>
<comment type="caution">
    <text evidence="2">The sequence shown here is derived from an EMBL/GenBank/DDBJ whole genome shotgun (WGS) entry which is preliminary data.</text>
</comment>
<keyword evidence="3" id="KW-1185">Reference proteome</keyword>
<name>A0A314KZK5_NICAT</name>
<dbReference type="AlphaFoldDB" id="A0A314KZK5"/>